<comment type="similarity">
    <text evidence="2 5">Belongs to the nitrile hydratase subunit beta family.</text>
</comment>
<dbReference type="OrthoDB" id="3478924at2"/>
<dbReference type="GO" id="GO:0046914">
    <property type="term" value="F:transition metal ion binding"/>
    <property type="evidence" value="ECO:0007669"/>
    <property type="project" value="InterPro"/>
</dbReference>
<dbReference type="STRING" id="1077947.SAMN05216227_101486"/>
<evidence type="ECO:0000256" key="1">
    <source>
        <dbReference type="ARBA" id="ARBA00004042"/>
    </source>
</evidence>
<accession>A0A1H8GP86</accession>
<keyword evidence="3 5" id="KW-0456">Lyase</keyword>
<evidence type="ECO:0000313" key="8">
    <source>
        <dbReference type="EMBL" id="SEN45931.1"/>
    </source>
</evidence>
<organism evidence="8 9">
    <name type="scientific">Pseudorhodobacter antarcticus</name>
    <dbReference type="NCBI Taxonomy" id="1077947"/>
    <lineage>
        <taxon>Bacteria</taxon>
        <taxon>Pseudomonadati</taxon>
        <taxon>Pseudomonadota</taxon>
        <taxon>Alphaproteobacteria</taxon>
        <taxon>Rhodobacterales</taxon>
        <taxon>Paracoccaceae</taxon>
        <taxon>Pseudorhodobacter</taxon>
    </lineage>
</organism>
<name>A0A1H8GP86_9RHOB</name>
<dbReference type="Pfam" id="PF21006">
    <property type="entry name" value="NHase_beta_N"/>
    <property type="match status" value="1"/>
</dbReference>
<dbReference type="PIRSF" id="PIRSF001427">
    <property type="entry name" value="NHase_beta"/>
    <property type="match status" value="1"/>
</dbReference>
<evidence type="ECO:0000259" key="6">
    <source>
        <dbReference type="Pfam" id="PF02211"/>
    </source>
</evidence>
<dbReference type="InterPro" id="IPR003168">
    <property type="entry name" value="Nitrile_hydratase_bsu"/>
</dbReference>
<dbReference type="GO" id="GO:0018822">
    <property type="term" value="F:nitrile hydratase activity"/>
    <property type="evidence" value="ECO:0007669"/>
    <property type="project" value="UniProtKB-EC"/>
</dbReference>
<dbReference type="EMBL" id="FOCO01000014">
    <property type="protein sequence ID" value="SEN45931.1"/>
    <property type="molecule type" value="Genomic_DNA"/>
</dbReference>
<evidence type="ECO:0000313" key="9">
    <source>
        <dbReference type="Proteomes" id="UP000183002"/>
    </source>
</evidence>
<dbReference type="Gene3D" id="1.10.472.20">
    <property type="entry name" value="Nitrile hydratase, beta subunit"/>
    <property type="match status" value="1"/>
</dbReference>
<comment type="function">
    <text evidence="1 5">NHase catalyzes the hydration of various nitrile compounds to the corresponding amides.</text>
</comment>
<dbReference type="InterPro" id="IPR024690">
    <property type="entry name" value="CN_hydtase_beta_dom_C"/>
</dbReference>
<dbReference type="SUPFAM" id="SSF50090">
    <property type="entry name" value="Electron transport accessory proteins"/>
    <property type="match status" value="1"/>
</dbReference>
<dbReference type="EC" id="4.2.1.84" evidence="5"/>
<dbReference type="InterPro" id="IPR049054">
    <property type="entry name" value="CN_hydtase_beta-like_N"/>
</dbReference>
<dbReference type="Gene3D" id="2.30.30.50">
    <property type="match status" value="1"/>
</dbReference>
<evidence type="ECO:0000256" key="4">
    <source>
        <dbReference type="ARBA" id="ARBA00044877"/>
    </source>
</evidence>
<dbReference type="InterPro" id="IPR008990">
    <property type="entry name" value="Elect_transpt_acc-like_dom_sf"/>
</dbReference>
<feature type="domain" description="Nitrile hydratase beta subunit" evidence="6">
    <location>
        <begin position="131"/>
        <end position="231"/>
    </location>
</feature>
<dbReference type="Proteomes" id="UP000183002">
    <property type="component" value="Unassembled WGS sequence"/>
</dbReference>
<dbReference type="AlphaFoldDB" id="A0A1H8GP86"/>
<feature type="domain" description="Nitrile hydratase beta subunit-like N-terminal" evidence="7">
    <location>
        <begin position="1"/>
        <end position="95"/>
    </location>
</feature>
<comment type="catalytic activity">
    <reaction evidence="4 5">
        <text>an aliphatic primary amide = an aliphatic nitrile + H2O</text>
        <dbReference type="Rhea" id="RHEA:12673"/>
        <dbReference type="ChEBI" id="CHEBI:15377"/>
        <dbReference type="ChEBI" id="CHEBI:65285"/>
        <dbReference type="ChEBI" id="CHEBI:80291"/>
        <dbReference type="EC" id="4.2.1.84"/>
    </reaction>
</comment>
<evidence type="ECO:0000256" key="2">
    <source>
        <dbReference type="ARBA" id="ARBA00009098"/>
    </source>
</evidence>
<proteinExistence type="inferred from homology"/>
<dbReference type="Pfam" id="PF02211">
    <property type="entry name" value="NHase_beta_C"/>
    <property type="match status" value="1"/>
</dbReference>
<dbReference type="InterPro" id="IPR042262">
    <property type="entry name" value="CN_hydtase_beta_C"/>
</dbReference>
<evidence type="ECO:0000256" key="5">
    <source>
        <dbReference type="PIRNR" id="PIRNR001427"/>
    </source>
</evidence>
<keyword evidence="9" id="KW-1185">Reference proteome</keyword>
<evidence type="ECO:0000259" key="7">
    <source>
        <dbReference type="Pfam" id="PF21006"/>
    </source>
</evidence>
<dbReference type="NCBIfam" id="TIGR03888">
    <property type="entry name" value="nitrile_beta"/>
    <property type="match status" value="1"/>
</dbReference>
<gene>
    <name evidence="8" type="ORF">SAMN05216227_101486</name>
</gene>
<sequence length="234" mass="24984">MTRPHDMGGRFGDGPVVPATDDAAFHADWHARALAITLACGALGKWNIDTSRHARECLSPQDYTRFSYYEKWLGGLAALLVAKGVVTRAELAGGPAALSYFGPSDLDPIDLDPRALRADAVAGVLAKGGASDRPSDTAPLFRAGDAVQTRRKAENTSVAGGHTRLPRYAAGTRGRVLRHHGTHVLPDAAAHGTPDQAEPLYAVAFKASDLWAHPEHPLDEVVLDLWQSYLQAAP</sequence>
<evidence type="ECO:0000256" key="3">
    <source>
        <dbReference type="ARBA" id="ARBA00023239"/>
    </source>
</evidence>
<protein>
    <recommendedName>
        <fullName evidence="5">Nitrile hydratase subunit beta</fullName>
        <shortName evidence="5">NHase</shortName>
        <ecNumber evidence="5">4.2.1.84</ecNumber>
    </recommendedName>
</protein>
<reference evidence="8 9" key="1">
    <citation type="submission" date="2016-10" db="EMBL/GenBank/DDBJ databases">
        <authorList>
            <person name="de Groot N.N."/>
        </authorList>
    </citation>
    <scope>NUCLEOTIDE SEQUENCE [LARGE SCALE GENOMIC DNA]</scope>
    <source>
        <strain evidence="8 9">CGMCC 1.10836</strain>
    </source>
</reference>
<dbReference type="RefSeq" id="WP_050520926.1">
    <property type="nucleotide sequence ID" value="NZ_FOCO01000014.1"/>
</dbReference>